<proteinExistence type="predicted"/>
<name>A0A1G2KFQ2_9BACT</name>
<evidence type="ECO:0000313" key="2">
    <source>
        <dbReference type="Proteomes" id="UP000179023"/>
    </source>
</evidence>
<sequence length="70" mass="7925">MTIFLPEEKEKTTKEAPDFCDVTEEEIMFLWHSLQTGGHLDENEAWNVVVVGIALDFAFGRISTTANTIH</sequence>
<evidence type="ECO:0000313" key="1">
    <source>
        <dbReference type="EMBL" id="OGZ98274.1"/>
    </source>
</evidence>
<reference evidence="1 2" key="1">
    <citation type="journal article" date="2016" name="Nat. Commun.">
        <title>Thousands of microbial genomes shed light on interconnected biogeochemical processes in an aquifer system.</title>
        <authorList>
            <person name="Anantharaman K."/>
            <person name="Brown C.T."/>
            <person name="Hug L.A."/>
            <person name="Sharon I."/>
            <person name="Castelle C.J."/>
            <person name="Probst A.J."/>
            <person name="Thomas B.C."/>
            <person name="Singh A."/>
            <person name="Wilkins M.J."/>
            <person name="Karaoz U."/>
            <person name="Brodie E.L."/>
            <person name="Williams K.H."/>
            <person name="Hubbard S.S."/>
            <person name="Banfield J.F."/>
        </authorList>
    </citation>
    <scope>NUCLEOTIDE SEQUENCE [LARGE SCALE GENOMIC DNA]</scope>
</reference>
<dbReference type="EMBL" id="MHQI01000070">
    <property type="protein sequence ID" value="OGZ98274.1"/>
    <property type="molecule type" value="Genomic_DNA"/>
</dbReference>
<comment type="caution">
    <text evidence="1">The sequence shown here is derived from an EMBL/GenBank/DDBJ whole genome shotgun (WGS) entry which is preliminary data.</text>
</comment>
<organism evidence="1 2">
    <name type="scientific">Candidatus Sungbacteria bacterium RIFCSPHIGHO2_02_FULL_47_11</name>
    <dbReference type="NCBI Taxonomy" id="1802270"/>
    <lineage>
        <taxon>Bacteria</taxon>
        <taxon>Candidatus Sungiibacteriota</taxon>
    </lineage>
</organism>
<protein>
    <submittedName>
        <fullName evidence="1">Uncharacterized protein</fullName>
    </submittedName>
</protein>
<dbReference type="Proteomes" id="UP000179023">
    <property type="component" value="Unassembled WGS sequence"/>
</dbReference>
<gene>
    <name evidence="1" type="ORF">A3C07_01520</name>
</gene>
<accession>A0A1G2KFQ2</accession>
<dbReference type="AlphaFoldDB" id="A0A1G2KFQ2"/>